<protein>
    <submittedName>
        <fullName evidence="1">Kynurenine formamidase</fullName>
    </submittedName>
</protein>
<gene>
    <name evidence="1" type="ORF">OWV82_011304</name>
</gene>
<keyword evidence="2" id="KW-1185">Reference proteome</keyword>
<name>A0ACC1XXS1_MELAZ</name>
<evidence type="ECO:0000313" key="1">
    <source>
        <dbReference type="EMBL" id="KAJ4716260.1"/>
    </source>
</evidence>
<reference evidence="1 2" key="1">
    <citation type="journal article" date="2023" name="Science">
        <title>Complex scaffold remodeling in plant triterpene biosynthesis.</title>
        <authorList>
            <person name="De La Pena R."/>
            <person name="Hodgson H."/>
            <person name="Liu J.C."/>
            <person name="Stephenson M.J."/>
            <person name="Martin A.C."/>
            <person name="Owen C."/>
            <person name="Harkess A."/>
            <person name="Leebens-Mack J."/>
            <person name="Jimenez L.E."/>
            <person name="Osbourn A."/>
            <person name="Sattely E.S."/>
        </authorList>
    </citation>
    <scope>NUCLEOTIDE SEQUENCE [LARGE SCALE GENOMIC DNA]</scope>
    <source>
        <strain evidence="2">cv. JPN11</strain>
        <tissue evidence="1">Leaf</tissue>
    </source>
</reference>
<accession>A0ACC1XXS1</accession>
<evidence type="ECO:0000313" key="2">
    <source>
        <dbReference type="Proteomes" id="UP001164539"/>
    </source>
</evidence>
<organism evidence="1 2">
    <name type="scientific">Melia azedarach</name>
    <name type="common">Chinaberry tree</name>
    <dbReference type="NCBI Taxonomy" id="155640"/>
    <lineage>
        <taxon>Eukaryota</taxon>
        <taxon>Viridiplantae</taxon>
        <taxon>Streptophyta</taxon>
        <taxon>Embryophyta</taxon>
        <taxon>Tracheophyta</taxon>
        <taxon>Spermatophyta</taxon>
        <taxon>Magnoliopsida</taxon>
        <taxon>eudicotyledons</taxon>
        <taxon>Gunneridae</taxon>
        <taxon>Pentapetalae</taxon>
        <taxon>rosids</taxon>
        <taxon>malvids</taxon>
        <taxon>Sapindales</taxon>
        <taxon>Meliaceae</taxon>
        <taxon>Melia</taxon>
    </lineage>
</organism>
<proteinExistence type="predicted"/>
<comment type="caution">
    <text evidence="1">The sequence shown here is derived from an EMBL/GenBank/DDBJ whole genome shotgun (WGS) entry which is preliminary data.</text>
</comment>
<dbReference type="Proteomes" id="UP001164539">
    <property type="component" value="Chromosome 6"/>
</dbReference>
<sequence length="252" mass="28156">MAKTTSNSQFLLMQLFFTLLISVDKLTLTAVATNAAYPTTPDCSLSAADDELKPIRREVYGEGRIFDVSHRYTSELPSYDTEDGRLGEFLRLPVSMKKGSIVNISEMKITRHTGTHVDAPGHVFDHYFDAGFDVDTLDLDVLNCPGLLVDVPRDKNITAEVMESLNIPKGVRRVLFRTSNTDSYVGFMTDGAKWLVENTDIKLVGIDYLSVAAFEHLVPVHHVFLKSREVILVEGLKLDDVQQEFIQSIACL</sequence>
<dbReference type="EMBL" id="CM051399">
    <property type="protein sequence ID" value="KAJ4716260.1"/>
    <property type="molecule type" value="Genomic_DNA"/>
</dbReference>